<comment type="caution">
    <text evidence="11">The sequence shown here is derived from an EMBL/GenBank/DDBJ whole genome shotgun (WGS) entry which is preliminary data.</text>
</comment>
<feature type="transmembrane region" description="Helical" evidence="8">
    <location>
        <begin position="326"/>
        <end position="349"/>
    </location>
</feature>
<evidence type="ECO:0000259" key="10">
    <source>
        <dbReference type="Pfam" id="PF09240"/>
    </source>
</evidence>
<dbReference type="EMBL" id="BEZZ01000362">
    <property type="protein sequence ID" value="GCC31444.1"/>
    <property type="molecule type" value="Genomic_DNA"/>
</dbReference>
<accession>A0A401SM10</accession>
<evidence type="ECO:0000256" key="4">
    <source>
        <dbReference type="ARBA" id="ARBA00022989"/>
    </source>
</evidence>
<evidence type="ECO:0000256" key="7">
    <source>
        <dbReference type="ARBA" id="ARBA00023180"/>
    </source>
</evidence>
<gene>
    <name evidence="11" type="ORF">chiPu_0009902</name>
</gene>
<protein>
    <recommendedName>
        <fullName evidence="10">Type I cytokine receptor cytokine-binding domain-containing protein</fullName>
    </recommendedName>
</protein>
<evidence type="ECO:0000256" key="3">
    <source>
        <dbReference type="ARBA" id="ARBA00022729"/>
    </source>
</evidence>
<organism evidence="11 12">
    <name type="scientific">Chiloscyllium punctatum</name>
    <name type="common">Brownbanded bambooshark</name>
    <name type="synonym">Hemiscyllium punctatum</name>
    <dbReference type="NCBI Taxonomy" id="137246"/>
    <lineage>
        <taxon>Eukaryota</taxon>
        <taxon>Metazoa</taxon>
        <taxon>Chordata</taxon>
        <taxon>Craniata</taxon>
        <taxon>Vertebrata</taxon>
        <taxon>Chondrichthyes</taxon>
        <taxon>Elasmobranchii</taxon>
        <taxon>Galeomorphii</taxon>
        <taxon>Galeoidea</taxon>
        <taxon>Orectolobiformes</taxon>
        <taxon>Hemiscylliidae</taxon>
        <taxon>Chiloscyllium</taxon>
    </lineage>
</organism>
<evidence type="ECO:0000313" key="11">
    <source>
        <dbReference type="EMBL" id="GCC31444.1"/>
    </source>
</evidence>
<keyword evidence="6" id="KW-0675">Receptor</keyword>
<keyword evidence="4 8" id="KW-1133">Transmembrane helix</keyword>
<sequence length="404" mass="46611">MPVIASFLLVAILWTITVNEGAVISLEEMIKSNPPTDIKFAPGRLGEHIVSWSGSCNCTYNDTYYWFRSSYLDKKNETLNDVLIKTHEQKINMEIHRGILVQVKLSKGDEKATSSNWTKMIFHPSRDAFTSIDNLTCVFYGTTYMNCTWNIAEDAPPDAEYFLSYRKAYADDVKNCTHYQTNGQRNVACYGHKYEEHLLTEVNICVSELSNKTKLPYCRNIFPATYQKLDPPINIVINKSTDEVKWELPEMDLNDDCHTYQINITNWSDQKHEVREVNSAKYVMSRDHGKRYSVKIRATVNDMCFKSTLWSEWSKPLNIEIEMKNFSLSTIIAVVTLNFIAMVLVPIFICTKFNLWSKVCQPIPDPKENFRGLFEECDGDFKTWINKNPLLATNPEECSPTTLK</sequence>
<proteinExistence type="predicted"/>
<dbReference type="PANTHER" id="PTHR23037:SF46">
    <property type="entry name" value="INTERLEUKIN 5 RECEPTOR SUBUNIT ALPHA"/>
    <property type="match status" value="1"/>
</dbReference>
<keyword evidence="3 9" id="KW-0732">Signal</keyword>
<evidence type="ECO:0000256" key="9">
    <source>
        <dbReference type="SAM" id="SignalP"/>
    </source>
</evidence>
<evidence type="ECO:0000313" key="12">
    <source>
        <dbReference type="Proteomes" id="UP000287033"/>
    </source>
</evidence>
<name>A0A401SM10_CHIPU</name>
<dbReference type="OMA" id="HECVPIS"/>
<keyword evidence="7" id="KW-0325">Glycoprotein</keyword>
<keyword evidence="5 8" id="KW-0472">Membrane</keyword>
<dbReference type="Pfam" id="PF09240">
    <property type="entry name" value="IL6Ra-bind"/>
    <property type="match status" value="1"/>
</dbReference>
<keyword evidence="12" id="KW-1185">Reference proteome</keyword>
<keyword evidence="2 8" id="KW-0812">Transmembrane</keyword>
<evidence type="ECO:0000256" key="6">
    <source>
        <dbReference type="ARBA" id="ARBA00023170"/>
    </source>
</evidence>
<dbReference type="InterPro" id="IPR036116">
    <property type="entry name" value="FN3_sf"/>
</dbReference>
<dbReference type="SUPFAM" id="SSF49265">
    <property type="entry name" value="Fibronectin type III"/>
    <property type="match status" value="2"/>
</dbReference>
<dbReference type="Gene3D" id="2.60.40.10">
    <property type="entry name" value="Immunoglobulins"/>
    <property type="match status" value="3"/>
</dbReference>
<dbReference type="OrthoDB" id="9890439at2759"/>
<dbReference type="InterPro" id="IPR015321">
    <property type="entry name" value="TypeI_recpt_CBD"/>
</dbReference>
<dbReference type="AlphaFoldDB" id="A0A401SM10"/>
<dbReference type="GO" id="GO:0009897">
    <property type="term" value="C:external side of plasma membrane"/>
    <property type="evidence" value="ECO:0007669"/>
    <property type="project" value="TreeGrafter"/>
</dbReference>
<feature type="signal peptide" evidence="9">
    <location>
        <begin position="1"/>
        <end position="21"/>
    </location>
</feature>
<comment type="subcellular location">
    <subcellularLocation>
        <location evidence="1">Membrane</location>
        <topology evidence="1">Single-pass type I membrane protein</topology>
    </subcellularLocation>
</comment>
<dbReference type="InterPro" id="IPR013783">
    <property type="entry name" value="Ig-like_fold"/>
</dbReference>
<dbReference type="Proteomes" id="UP000287033">
    <property type="component" value="Unassembled WGS sequence"/>
</dbReference>
<dbReference type="GO" id="GO:0004896">
    <property type="term" value="F:cytokine receptor activity"/>
    <property type="evidence" value="ECO:0007669"/>
    <property type="project" value="TreeGrafter"/>
</dbReference>
<reference evidence="11 12" key="1">
    <citation type="journal article" date="2018" name="Nat. Ecol. Evol.">
        <title>Shark genomes provide insights into elasmobranch evolution and the origin of vertebrates.</title>
        <authorList>
            <person name="Hara Y"/>
            <person name="Yamaguchi K"/>
            <person name="Onimaru K"/>
            <person name="Kadota M"/>
            <person name="Koyanagi M"/>
            <person name="Keeley SD"/>
            <person name="Tatsumi K"/>
            <person name="Tanaka K"/>
            <person name="Motone F"/>
            <person name="Kageyama Y"/>
            <person name="Nozu R"/>
            <person name="Adachi N"/>
            <person name="Nishimura O"/>
            <person name="Nakagawa R"/>
            <person name="Tanegashima C"/>
            <person name="Kiyatake I"/>
            <person name="Matsumoto R"/>
            <person name="Murakumo K"/>
            <person name="Nishida K"/>
            <person name="Terakita A"/>
            <person name="Kuratani S"/>
            <person name="Sato K"/>
            <person name="Hyodo S Kuraku.S."/>
        </authorList>
    </citation>
    <scope>NUCLEOTIDE SEQUENCE [LARGE SCALE GENOMIC DNA]</scope>
</reference>
<evidence type="ECO:0000256" key="2">
    <source>
        <dbReference type="ARBA" id="ARBA00022692"/>
    </source>
</evidence>
<evidence type="ECO:0000256" key="5">
    <source>
        <dbReference type="ARBA" id="ARBA00023136"/>
    </source>
</evidence>
<dbReference type="STRING" id="137246.A0A401SM10"/>
<feature type="chain" id="PRO_5019159578" description="Type I cytokine receptor cytokine-binding domain-containing protein" evidence="9">
    <location>
        <begin position="22"/>
        <end position="404"/>
    </location>
</feature>
<feature type="domain" description="Type I cytokine receptor cytokine-binding" evidence="10">
    <location>
        <begin position="134"/>
        <end position="222"/>
    </location>
</feature>
<dbReference type="PANTHER" id="PTHR23037">
    <property type="entry name" value="CYTOKINE RECEPTOR"/>
    <property type="match status" value="1"/>
</dbReference>
<evidence type="ECO:0000256" key="8">
    <source>
        <dbReference type="SAM" id="Phobius"/>
    </source>
</evidence>
<evidence type="ECO:0000256" key="1">
    <source>
        <dbReference type="ARBA" id="ARBA00004479"/>
    </source>
</evidence>